<keyword evidence="3" id="KW-1185">Reference proteome</keyword>
<keyword evidence="1" id="KW-0472">Membrane</keyword>
<keyword evidence="1" id="KW-0812">Transmembrane</keyword>
<reference evidence="2 3" key="1">
    <citation type="submission" date="2018-03" db="EMBL/GenBank/DDBJ databases">
        <title>The ancient ancestry and fast evolution of plastids.</title>
        <authorList>
            <person name="Moore K.R."/>
            <person name="Magnabosco C."/>
            <person name="Momper L."/>
            <person name="Gold D.A."/>
            <person name="Bosak T."/>
            <person name="Fournier G.P."/>
        </authorList>
    </citation>
    <scope>NUCLEOTIDE SEQUENCE [LARGE SCALE GENOMIC DNA]</scope>
    <source>
        <strain evidence="2 3">CCALA 037</strain>
    </source>
</reference>
<organism evidence="2 3">
    <name type="scientific">Chamaesiphon polymorphus CCALA 037</name>
    <dbReference type="NCBI Taxonomy" id="2107692"/>
    <lineage>
        <taxon>Bacteria</taxon>
        <taxon>Bacillati</taxon>
        <taxon>Cyanobacteriota</taxon>
        <taxon>Cyanophyceae</taxon>
        <taxon>Gomontiellales</taxon>
        <taxon>Chamaesiphonaceae</taxon>
        <taxon>Chamaesiphon</taxon>
    </lineage>
</organism>
<feature type="transmembrane region" description="Helical" evidence="1">
    <location>
        <begin position="54"/>
        <end position="76"/>
    </location>
</feature>
<keyword evidence="1" id="KW-1133">Transmembrane helix</keyword>
<evidence type="ECO:0000313" key="2">
    <source>
        <dbReference type="EMBL" id="PSB44261.1"/>
    </source>
</evidence>
<dbReference type="AlphaFoldDB" id="A0A2T1FH34"/>
<evidence type="ECO:0000256" key="1">
    <source>
        <dbReference type="SAM" id="Phobius"/>
    </source>
</evidence>
<gene>
    <name evidence="2" type="ORF">C7B77_25720</name>
</gene>
<dbReference type="Proteomes" id="UP000238937">
    <property type="component" value="Unassembled WGS sequence"/>
</dbReference>
<dbReference type="RefSeq" id="WP_106311692.1">
    <property type="nucleotide sequence ID" value="NZ_PVWO01000527.1"/>
</dbReference>
<sequence length="109" mass="12084">MNLEEFYNITYQAQLERVESKFDSLPNPLVKSICGGLMSIEAITVFSILLPNGIIAALVGAALPVSFLLGIAYLYAEFFELPSAYRQLLDEYTSILQKDTEPDDKTASN</sequence>
<name>A0A2T1FH34_9CYAN</name>
<accession>A0A2T1FH34</accession>
<evidence type="ECO:0000313" key="3">
    <source>
        <dbReference type="Proteomes" id="UP000238937"/>
    </source>
</evidence>
<dbReference type="EMBL" id="PVWO01000527">
    <property type="protein sequence ID" value="PSB44261.1"/>
    <property type="molecule type" value="Genomic_DNA"/>
</dbReference>
<proteinExistence type="predicted"/>
<comment type="caution">
    <text evidence="2">The sequence shown here is derived from an EMBL/GenBank/DDBJ whole genome shotgun (WGS) entry which is preliminary data.</text>
</comment>
<protein>
    <submittedName>
        <fullName evidence="2">Uncharacterized protein</fullName>
    </submittedName>
</protein>